<dbReference type="Pfam" id="PF23539">
    <property type="entry name" value="DUF7134"/>
    <property type="match status" value="1"/>
</dbReference>
<evidence type="ECO:0000313" key="14">
    <source>
        <dbReference type="Proteomes" id="UP000282674"/>
    </source>
</evidence>
<dbReference type="GO" id="GO:0005524">
    <property type="term" value="F:ATP binding"/>
    <property type="evidence" value="ECO:0007669"/>
    <property type="project" value="UniProtKB-KW"/>
</dbReference>
<evidence type="ECO:0000256" key="2">
    <source>
        <dbReference type="ARBA" id="ARBA00012438"/>
    </source>
</evidence>
<keyword evidence="9" id="KW-0472">Membrane</keyword>
<dbReference type="AlphaFoldDB" id="A0A3M2LS87"/>
<keyword evidence="3" id="KW-0597">Phosphoprotein</keyword>
<dbReference type="GO" id="GO:0016020">
    <property type="term" value="C:membrane"/>
    <property type="evidence" value="ECO:0007669"/>
    <property type="project" value="InterPro"/>
</dbReference>
<evidence type="ECO:0000259" key="12">
    <source>
        <dbReference type="Pfam" id="PF23539"/>
    </source>
</evidence>
<feature type="transmembrane region" description="Helical" evidence="9">
    <location>
        <begin position="68"/>
        <end position="101"/>
    </location>
</feature>
<name>A0A3M2LS87_9ACTN</name>
<dbReference type="InterPro" id="IPR003594">
    <property type="entry name" value="HATPase_dom"/>
</dbReference>
<dbReference type="InterPro" id="IPR050482">
    <property type="entry name" value="Sensor_HK_TwoCompSys"/>
</dbReference>
<evidence type="ECO:0000256" key="1">
    <source>
        <dbReference type="ARBA" id="ARBA00000085"/>
    </source>
</evidence>
<organism evidence="13 14">
    <name type="scientific">Actinomadura harenae</name>
    <dbReference type="NCBI Taxonomy" id="2483351"/>
    <lineage>
        <taxon>Bacteria</taxon>
        <taxon>Bacillati</taxon>
        <taxon>Actinomycetota</taxon>
        <taxon>Actinomycetes</taxon>
        <taxon>Streptosporangiales</taxon>
        <taxon>Thermomonosporaceae</taxon>
        <taxon>Actinomadura</taxon>
    </lineage>
</organism>
<dbReference type="EC" id="2.7.13.3" evidence="2"/>
<dbReference type="Pfam" id="PF07730">
    <property type="entry name" value="HisKA_3"/>
    <property type="match status" value="1"/>
</dbReference>
<evidence type="ECO:0000259" key="11">
    <source>
        <dbReference type="Pfam" id="PF07730"/>
    </source>
</evidence>
<sequence length="395" mass="41273">MTSGMLNRMRQPAWSPTAADTVLATAGAAIVACGMTNRLVPWLPGSSLWLLAPAQAALILARRRAPLTVLAAATTLGALMIATGFPGLAAIAAPLAAAYAVAAHGAAGADGRGALAALASAAVLMTSDLSPGARIRPSDGALWAVLSIGLCIALAWVCGYATRTRRAYIHQLQERALRLEREEGERAERAVADERLRIARELHDVIGHSISLITVQAEAAGRCVRTRPDAVPGHLATISATSREALAEMRRVLAVLRPDDDDPLQPRPGLASLPELAAKIESAGVPVHLTVEAPTLPPGIGLTAYRIVQEALTNTLRHAGRPTTASVTITRTGPTLHIRVTDDGHGPQNQPPATAHGLVGMRERTAMYDGTLRAGPHHDGGFEVHATLRITGDAP</sequence>
<dbReference type="Gene3D" id="1.20.5.1930">
    <property type="match status" value="1"/>
</dbReference>
<comment type="caution">
    <text evidence="13">The sequence shown here is derived from an EMBL/GenBank/DDBJ whole genome shotgun (WGS) entry which is preliminary data.</text>
</comment>
<dbReference type="EMBL" id="RFFG01000060">
    <property type="protein sequence ID" value="RMI39946.1"/>
    <property type="molecule type" value="Genomic_DNA"/>
</dbReference>
<feature type="domain" description="DUF7134" evidence="12">
    <location>
        <begin position="16"/>
        <end position="166"/>
    </location>
</feature>
<dbReference type="InterPro" id="IPR055558">
    <property type="entry name" value="DUF7134"/>
</dbReference>
<keyword evidence="7" id="KW-0067">ATP-binding</keyword>
<evidence type="ECO:0000256" key="8">
    <source>
        <dbReference type="ARBA" id="ARBA00023012"/>
    </source>
</evidence>
<dbReference type="Pfam" id="PF02518">
    <property type="entry name" value="HATPase_c"/>
    <property type="match status" value="1"/>
</dbReference>
<proteinExistence type="predicted"/>
<dbReference type="Proteomes" id="UP000282674">
    <property type="component" value="Unassembled WGS sequence"/>
</dbReference>
<dbReference type="PANTHER" id="PTHR24421">
    <property type="entry name" value="NITRATE/NITRITE SENSOR PROTEIN NARX-RELATED"/>
    <property type="match status" value="1"/>
</dbReference>
<dbReference type="PANTHER" id="PTHR24421:SF10">
    <property type="entry name" value="NITRATE_NITRITE SENSOR PROTEIN NARQ"/>
    <property type="match status" value="1"/>
</dbReference>
<gene>
    <name evidence="13" type="ORF">EBO15_28025</name>
</gene>
<dbReference type="SUPFAM" id="SSF55874">
    <property type="entry name" value="ATPase domain of HSP90 chaperone/DNA topoisomerase II/histidine kinase"/>
    <property type="match status" value="1"/>
</dbReference>
<evidence type="ECO:0000313" key="13">
    <source>
        <dbReference type="EMBL" id="RMI39946.1"/>
    </source>
</evidence>
<evidence type="ECO:0000256" key="4">
    <source>
        <dbReference type="ARBA" id="ARBA00022679"/>
    </source>
</evidence>
<feature type="transmembrane region" description="Helical" evidence="9">
    <location>
        <begin position="141"/>
        <end position="162"/>
    </location>
</feature>
<keyword evidence="6 13" id="KW-0418">Kinase</keyword>
<evidence type="ECO:0000256" key="9">
    <source>
        <dbReference type="SAM" id="Phobius"/>
    </source>
</evidence>
<accession>A0A3M2LS87</accession>
<dbReference type="GO" id="GO:0046983">
    <property type="term" value="F:protein dimerization activity"/>
    <property type="evidence" value="ECO:0007669"/>
    <property type="project" value="InterPro"/>
</dbReference>
<comment type="catalytic activity">
    <reaction evidence="1">
        <text>ATP + protein L-histidine = ADP + protein N-phospho-L-histidine.</text>
        <dbReference type="EC" id="2.7.13.3"/>
    </reaction>
</comment>
<evidence type="ECO:0000256" key="5">
    <source>
        <dbReference type="ARBA" id="ARBA00022741"/>
    </source>
</evidence>
<keyword evidence="9" id="KW-1133">Transmembrane helix</keyword>
<keyword evidence="9" id="KW-0812">Transmembrane</keyword>
<dbReference type="CDD" id="cd16917">
    <property type="entry name" value="HATPase_UhpB-NarQ-NarX-like"/>
    <property type="match status" value="1"/>
</dbReference>
<keyword evidence="14" id="KW-1185">Reference proteome</keyword>
<evidence type="ECO:0000259" key="10">
    <source>
        <dbReference type="Pfam" id="PF02518"/>
    </source>
</evidence>
<keyword evidence="4" id="KW-0808">Transferase</keyword>
<reference evidence="13 14" key="1">
    <citation type="submission" date="2018-10" db="EMBL/GenBank/DDBJ databases">
        <title>Isolation from soil.</title>
        <authorList>
            <person name="Hu J."/>
        </authorList>
    </citation>
    <scope>NUCLEOTIDE SEQUENCE [LARGE SCALE GENOMIC DNA]</scope>
    <source>
        <strain evidence="13 14">NEAU-Ht49</strain>
    </source>
</reference>
<dbReference type="InterPro" id="IPR011712">
    <property type="entry name" value="Sig_transdc_His_kin_sub3_dim/P"/>
</dbReference>
<dbReference type="Gene3D" id="3.30.565.10">
    <property type="entry name" value="Histidine kinase-like ATPase, C-terminal domain"/>
    <property type="match status" value="1"/>
</dbReference>
<keyword evidence="8" id="KW-0902">Two-component regulatory system</keyword>
<protein>
    <recommendedName>
        <fullName evidence="2">histidine kinase</fullName>
        <ecNumber evidence="2">2.7.13.3</ecNumber>
    </recommendedName>
</protein>
<keyword evidence="5" id="KW-0547">Nucleotide-binding</keyword>
<feature type="domain" description="Histidine kinase/HSP90-like ATPase" evidence="10">
    <location>
        <begin position="303"/>
        <end position="390"/>
    </location>
</feature>
<dbReference type="GO" id="GO:0000155">
    <property type="term" value="F:phosphorelay sensor kinase activity"/>
    <property type="evidence" value="ECO:0007669"/>
    <property type="project" value="InterPro"/>
</dbReference>
<evidence type="ECO:0000256" key="3">
    <source>
        <dbReference type="ARBA" id="ARBA00022553"/>
    </source>
</evidence>
<evidence type="ECO:0000256" key="7">
    <source>
        <dbReference type="ARBA" id="ARBA00022840"/>
    </source>
</evidence>
<feature type="domain" description="Signal transduction histidine kinase subgroup 3 dimerisation and phosphoacceptor" evidence="11">
    <location>
        <begin position="194"/>
        <end position="260"/>
    </location>
</feature>
<evidence type="ECO:0000256" key="6">
    <source>
        <dbReference type="ARBA" id="ARBA00022777"/>
    </source>
</evidence>
<dbReference type="InterPro" id="IPR036890">
    <property type="entry name" value="HATPase_C_sf"/>
</dbReference>